<proteinExistence type="predicted"/>
<feature type="region of interest" description="Disordered" evidence="1">
    <location>
        <begin position="295"/>
        <end position="434"/>
    </location>
</feature>
<sequence>MAALRLSRRQGKNSELECDPEKYLWMCAYDDDFTWEGCCSIDPCMSNMNAAYCWHENPDGLKRGRGVFTMLMSVDKNDLATTTRDGFTKGTFKPTAPLKTWKPTDPETRTIPLPDRTPVPYGVLPCRQTPISQLEPSGREFYNCDYGGIYQPFGGCCSNNACEKEALCRWEVARYGIGLAEGVKAPTSRGPFDGVSRPAEAEPTVTGDPSEDINSGKAVEDTYTSPTSPANSNPANPPSTGSNDNKTTIGIAAGVSAGVLVLGIIGAIIFFLIYKKRKREREGAAALAAAELSNDGSYSYGGETKPSPGSQRSSGWFSPGKGPASPIEPSIPAPISELDDTTTTSGSPKVGPPRYSGLYNAGKPPQAFEMADNSVVRGPNSPLIGQGPISPTYSDGGSQWGGTNTVSEISEVDGRERSSRAAYGGNLGPVDEKS</sequence>
<dbReference type="AlphaFoldDB" id="A0A3N4I850"/>
<protein>
    <submittedName>
        <fullName evidence="3">Uncharacterized protein</fullName>
    </submittedName>
</protein>
<evidence type="ECO:0000313" key="4">
    <source>
        <dbReference type="Proteomes" id="UP000275078"/>
    </source>
</evidence>
<feature type="region of interest" description="Disordered" evidence="1">
    <location>
        <begin position="186"/>
        <end position="243"/>
    </location>
</feature>
<gene>
    <name evidence="3" type="ORF">BJ508DRAFT_414279</name>
</gene>
<evidence type="ECO:0000256" key="1">
    <source>
        <dbReference type="SAM" id="MobiDB-lite"/>
    </source>
</evidence>
<name>A0A3N4I850_ASCIM</name>
<keyword evidence="2" id="KW-1133">Transmembrane helix</keyword>
<reference evidence="3 4" key="1">
    <citation type="journal article" date="2018" name="Nat. Ecol. Evol.">
        <title>Pezizomycetes genomes reveal the molecular basis of ectomycorrhizal truffle lifestyle.</title>
        <authorList>
            <person name="Murat C."/>
            <person name="Payen T."/>
            <person name="Noel B."/>
            <person name="Kuo A."/>
            <person name="Morin E."/>
            <person name="Chen J."/>
            <person name="Kohler A."/>
            <person name="Krizsan K."/>
            <person name="Balestrini R."/>
            <person name="Da Silva C."/>
            <person name="Montanini B."/>
            <person name="Hainaut M."/>
            <person name="Levati E."/>
            <person name="Barry K.W."/>
            <person name="Belfiori B."/>
            <person name="Cichocki N."/>
            <person name="Clum A."/>
            <person name="Dockter R.B."/>
            <person name="Fauchery L."/>
            <person name="Guy J."/>
            <person name="Iotti M."/>
            <person name="Le Tacon F."/>
            <person name="Lindquist E.A."/>
            <person name="Lipzen A."/>
            <person name="Malagnac F."/>
            <person name="Mello A."/>
            <person name="Molinier V."/>
            <person name="Miyauchi S."/>
            <person name="Poulain J."/>
            <person name="Riccioni C."/>
            <person name="Rubini A."/>
            <person name="Sitrit Y."/>
            <person name="Splivallo R."/>
            <person name="Traeger S."/>
            <person name="Wang M."/>
            <person name="Zifcakova L."/>
            <person name="Wipf D."/>
            <person name="Zambonelli A."/>
            <person name="Paolocci F."/>
            <person name="Nowrousian M."/>
            <person name="Ottonello S."/>
            <person name="Baldrian P."/>
            <person name="Spatafora J.W."/>
            <person name="Henrissat B."/>
            <person name="Nagy L.G."/>
            <person name="Aury J.M."/>
            <person name="Wincker P."/>
            <person name="Grigoriev I.V."/>
            <person name="Bonfante P."/>
            <person name="Martin F.M."/>
        </authorList>
    </citation>
    <scope>NUCLEOTIDE SEQUENCE [LARGE SCALE GENOMIC DNA]</scope>
    <source>
        <strain evidence="3 4">RN42</strain>
    </source>
</reference>
<feature type="compositionally biased region" description="Low complexity" evidence="1">
    <location>
        <begin position="323"/>
        <end position="336"/>
    </location>
</feature>
<feature type="compositionally biased region" description="Low complexity" evidence="1">
    <location>
        <begin position="224"/>
        <end position="243"/>
    </location>
</feature>
<feature type="compositionally biased region" description="Polar residues" evidence="1">
    <location>
        <begin position="389"/>
        <end position="408"/>
    </location>
</feature>
<evidence type="ECO:0000256" key="2">
    <source>
        <dbReference type="SAM" id="Phobius"/>
    </source>
</evidence>
<evidence type="ECO:0000313" key="3">
    <source>
        <dbReference type="EMBL" id="RPA82245.1"/>
    </source>
</evidence>
<dbReference type="EMBL" id="ML119673">
    <property type="protein sequence ID" value="RPA82245.1"/>
    <property type="molecule type" value="Genomic_DNA"/>
</dbReference>
<organism evidence="3 4">
    <name type="scientific">Ascobolus immersus RN42</name>
    <dbReference type="NCBI Taxonomy" id="1160509"/>
    <lineage>
        <taxon>Eukaryota</taxon>
        <taxon>Fungi</taxon>
        <taxon>Dikarya</taxon>
        <taxon>Ascomycota</taxon>
        <taxon>Pezizomycotina</taxon>
        <taxon>Pezizomycetes</taxon>
        <taxon>Pezizales</taxon>
        <taxon>Ascobolaceae</taxon>
        <taxon>Ascobolus</taxon>
    </lineage>
</organism>
<dbReference type="Proteomes" id="UP000275078">
    <property type="component" value="Unassembled WGS sequence"/>
</dbReference>
<dbReference type="CDD" id="cd12087">
    <property type="entry name" value="TM_EGFR-like"/>
    <property type="match status" value="1"/>
</dbReference>
<feature type="compositionally biased region" description="Polar residues" evidence="1">
    <location>
        <begin position="307"/>
        <end position="316"/>
    </location>
</feature>
<keyword evidence="4" id="KW-1185">Reference proteome</keyword>
<feature type="transmembrane region" description="Helical" evidence="2">
    <location>
        <begin position="249"/>
        <end position="274"/>
    </location>
</feature>
<accession>A0A3N4I850</accession>
<keyword evidence="2" id="KW-0812">Transmembrane</keyword>
<keyword evidence="2" id="KW-0472">Membrane</keyword>